<keyword evidence="2" id="KW-0472">Membrane</keyword>
<evidence type="ECO:0000256" key="1">
    <source>
        <dbReference type="SAM" id="MobiDB-lite"/>
    </source>
</evidence>
<feature type="region of interest" description="Disordered" evidence="1">
    <location>
        <begin position="366"/>
        <end position="390"/>
    </location>
</feature>
<dbReference type="EMBL" id="OB662291">
    <property type="protein sequence ID" value="CAD7229805.1"/>
    <property type="molecule type" value="Genomic_DNA"/>
</dbReference>
<feature type="transmembrane region" description="Helical" evidence="2">
    <location>
        <begin position="35"/>
        <end position="62"/>
    </location>
</feature>
<proteinExistence type="predicted"/>
<feature type="compositionally biased region" description="Polar residues" evidence="1">
    <location>
        <begin position="247"/>
        <end position="260"/>
    </location>
</feature>
<name>A0A7R8WF33_9CRUS</name>
<feature type="region of interest" description="Disordered" evidence="1">
    <location>
        <begin position="329"/>
        <end position="352"/>
    </location>
</feature>
<reference evidence="3" key="1">
    <citation type="submission" date="2020-11" db="EMBL/GenBank/DDBJ databases">
        <authorList>
            <person name="Tran Van P."/>
        </authorList>
    </citation>
    <scope>NUCLEOTIDE SEQUENCE</scope>
</reference>
<feature type="compositionally biased region" description="Low complexity" evidence="1">
    <location>
        <begin position="448"/>
        <end position="462"/>
    </location>
</feature>
<evidence type="ECO:0000256" key="2">
    <source>
        <dbReference type="SAM" id="Phobius"/>
    </source>
</evidence>
<feature type="transmembrane region" description="Helical" evidence="2">
    <location>
        <begin position="156"/>
        <end position="181"/>
    </location>
</feature>
<dbReference type="AlphaFoldDB" id="A0A7R8WF33"/>
<organism evidence="3">
    <name type="scientific">Cyprideis torosa</name>
    <dbReference type="NCBI Taxonomy" id="163714"/>
    <lineage>
        <taxon>Eukaryota</taxon>
        <taxon>Metazoa</taxon>
        <taxon>Ecdysozoa</taxon>
        <taxon>Arthropoda</taxon>
        <taxon>Crustacea</taxon>
        <taxon>Oligostraca</taxon>
        <taxon>Ostracoda</taxon>
        <taxon>Podocopa</taxon>
        <taxon>Podocopida</taxon>
        <taxon>Cytherocopina</taxon>
        <taxon>Cytheroidea</taxon>
        <taxon>Cytherideidae</taxon>
        <taxon>Cyprideis</taxon>
    </lineage>
</organism>
<feature type="compositionally biased region" description="Polar residues" evidence="1">
    <location>
        <begin position="366"/>
        <end position="389"/>
    </location>
</feature>
<accession>A0A7R8WF33</accession>
<feature type="region of interest" description="Disordered" evidence="1">
    <location>
        <begin position="425"/>
        <end position="462"/>
    </location>
</feature>
<protein>
    <submittedName>
        <fullName evidence="3">Uncharacterized protein</fullName>
    </submittedName>
</protein>
<sequence length="535" mass="58537">MAVTNDTSREASDRAASDDAGISIPPWMNVSSHTLLLIITALATTLAILFLLLLIFAVYVCAKKIIDSSRTRYPPPVFTPYWRADTGDIVLEPKKHRLSNRGSGSFHRPLLLVCRDFRRPTMAVTNGTSREASDGAASDDAGISIPPWMNVSSHTLLLIITALATTLAILFLLLLIFAVYVCAKKIIDSSRTRYPPPVFTPYWRADTGDIIPNFNSLQYSQNSTTVLTEIRHRPLLNPLRSLPRQGISESQANSLSSEGTPAPTSNFCYHYNNIDNGGFMAPPNTPAGSIRDEDSDGKTTVRLKRLQNKPQQRRIKNTNVLPNNCFAPVRQSRNVGEGDSSLPSSSVSPRSGGVFWSRSINATSNLRAPSPTTLNNGFSTTGTSTPNDQSDAEAVIPKLEQKVAFRGGFDECVVGEFAYAEVQRETPLGDGEKADSEAETEIDEHVESASSSFTASATSYSTPRYSGVSRLLYCGDEASSMPTETSFKGHGYITIPFRLSGDGDTSRIDIRYRLLSCDTIRDRGISIRHQGECKY</sequence>
<keyword evidence="2" id="KW-0812">Transmembrane</keyword>
<evidence type="ECO:0000313" key="3">
    <source>
        <dbReference type="EMBL" id="CAD7229805.1"/>
    </source>
</evidence>
<feature type="compositionally biased region" description="Low complexity" evidence="1">
    <location>
        <begin position="340"/>
        <end position="352"/>
    </location>
</feature>
<keyword evidence="2" id="KW-1133">Transmembrane helix</keyword>
<gene>
    <name evidence="3" type="ORF">CTOB1V02_LOCUS7671</name>
</gene>
<feature type="region of interest" description="Disordered" evidence="1">
    <location>
        <begin position="241"/>
        <end position="260"/>
    </location>
</feature>